<feature type="transmembrane region" description="Helical" evidence="2">
    <location>
        <begin position="7"/>
        <end position="27"/>
    </location>
</feature>
<dbReference type="Pfam" id="PF05036">
    <property type="entry name" value="SPOR"/>
    <property type="match status" value="1"/>
</dbReference>
<dbReference type="InterPro" id="IPR007730">
    <property type="entry name" value="SPOR-like_dom"/>
</dbReference>
<dbReference type="GO" id="GO:0032506">
    <property type="term" value="P:cytokinetic process"/>
    <property type="evidence" value="ECO:0007669"/>
    <property type="project" value="TreeGrafter"/>
</dbReference>
<gene>
    <name evidence="4" type="ORF">BECKLPF1236B_GA0070989_102815</name>
</gene>
<keyword evidence="2" id="KW-0472">Membrane</keyword>
<dbReference type="GO" id="GO:0042834">
    <property type="term" value="F:peptidoglycan binding"/>
    <property type="evidence" value="ECO:0007669"/>
    <property type="project" value="InterPro"/>
</dbReference>
<evidence type="ECO:0000256" key="1">
    <source>
        <dbReference type="SAM" id="MobiDB-lite"/>
    </source>
</evidence>
<feature type="compositionally biased region" description="Polar residues" evidence="1">
    <location>
        <begin position="72"/>
        <end position="85"/>
    </location>
</feature>
<reference evidence="4" key="1">
    <citation type="submission" date="2019-02" db="EMBL/GenBank/DDBJ databases">
        <authorList>
            <person name="Gruber-Vodicka R. H."/>
            <person name="Seah K. B. B."/>
        </authorList>
    </citation>
    <scope>NUCLEOTIDE SEQUENCE</scope>
    <source>
        <strain evidence="4">BECK_S313</strain>
    </source>
</reference>
<dbReference type="InterPro" id="IPR036680">
    <property type="entry name" value="SPOR-like_sf"/>
</dbReference>
<keyword evidence="4" id="KW-0131">Cell cycle</keyword>
<dbReference type="GO" id="GO:0032153">
    <property type="term" value="C:cell division site"/>
    <property type="evidence" value="ECO:0007669"/>
    <property type="project" value="TreeGrafter"/>
</dbReference>
<proteinExistence type="predicted"/>
<keyword evidence="2" id="KW-0812">Transmembrane</keyword>
<keyword evidence="4" id="KW-0132">Cell division</keyword>
<protein>
    <submittedName>
        <fullName evidence="4">Cell division protein DedD (Protein involved in septation)</fullName>
    </submittedName>
</protein>
<dbReference type="GO" id="GO:0030428">
    <property type="term" value="C:cell septum"/>
    <property type="evidence" value="ECO:0007669"/>
    <property type="project" value="TreeGrafter"/>
</dbReference>
<name>A0A450W4M4_9GAMM</name>
<dbReference type="Gene3D" id="3.30.70.1070">
    <property type="entry name" value="Sporulation related repeat"/>
    <property type="match status" value="1"/>
</dbReference>
<dbReference type="AlphaFoldDB" id="A0A450W4M4"/>
<feature type="domain" description="SPOR" evidence="3">
    <location>
        <begin position="140"/>
        <end position="221"/>
    </location>
</feature>
<dbReference type="EMBL" id="CAADFK010000028">
    <property type="protein sequence ID" value="VFK11980.1"/>
    <property type="molecule type" value="Genomic_DNA"/>
</dbReference>
<evidence type="ECO:0000256" key="2">
    <source>
        <dbReference type="SAM" id="Phobius"/>
    </source>
</evidence>
<dbReference type="PANTHER" id="PTHR38687">
    <property type="entry name" value="CELL DIVISION PROTEIN DEDD-RELATED"/>
    <property type="match status" value="1"/>
</dbReference>
<feature type="region of interest" description="Disordered" evidence="1">
    <location>
        <begin position="69"/>
        <end position="90"/>
    </location>
</feature>
<dbReference type="InterPro" id="IPR052521">
    <property type="entry name" value="Cell_div_SPOR-domain"/>
</dbReference>
<dbReference type="PANTHER" id="PTHR38687:SF1">
    <property type="entry name" value="CELL DIVISION PROTEIN DEDD"/>
    <property type="match status" value="1"/>
</dbReference>
<feature type="region of interest" description="Disordered" evidence="1">
    <location>
        <begin position="112"/>
        <end position="138"/>
    </location>
</feature>
<evidence type="ECO:0000313" key="4">
    <source>
        <dbReference type="EMBL" id="VFK11980.1"/>
    </source>
</evidence>
<evidence type="ECO:0000259" key="3">
    <source>
        <dbReference type="PROSITE" id="PS51724"/>
    </source>
</evidence>
<dbReference type="PROSITE" id="PS51724">
    <property type="entry name" value="SPOR"/>
    <property type="match status" value="1"/>
</dbReference>
<accession>A0A450W4M4</accession>
<keyword evidence="2" id="KW-1133">Transmembrane helix</keyword>
<organism evidence="4">
    <name type="scientific">Candidatus Kentrum sp. LPFa</name>
    <dbReference type="NCBI Taxonomy" id="2126335"/>
    <lineage>
        <taxon>Bacteria</taxon>
        <taxon>Pseudomonadati</taxon>
        <taxon>Pseudomonadota</taxon>
        <taxon>Gammaproteobacteria</taxon>
        <taxon>Candidatus Kentrum</taxon>
    </lineage>
</organism>
<sequence>METELKYRIVGASVLVFLGVVFIPMILSPTDKIDQAFPDEVSLLESGDAFHSRVAPTIEQTEVRRGALGTQYKDQSISSAQQTKLPTEKPERNITLGNETKAEREFFQAVISGNHRSSNPGRPEKNEKAVIPATSKVSSRQKPKAWAVQVGSFSKRKNALNFRDLLRKKGYRAFAEFIQGGNIGKARTRVFVGPVLVRGKALQSAEKLRSDMNIDGIVVRYSNGG</sequence>
<dbReference type="SUPFAM" id="SSF110997">
    <property type="entry name" value="Sporulation related repeat"/>
    <property type="match status" value="1"/>
</dbReference>